<dbReference type="Pfam" id="PF20926">
    <property type="entry name" value="Htt_N-HEAT_1"/>
    <property type="match status" value="1"/>
</dbReference>
<evidence type="ECO:0000256" key="2">
    <source>
        <dbReference type="ARBA" id="ARBA00004123"/>
    </source>
</evidence>
<dbReference type="EMBL" id="AJWJ01000023">
    <property type="protein sequence ID" value="KAF2077646.1"/>
    <property type="molecule type" value="Genomic_DNA"/>
</dbReference>
<feature type="compositionally biased region" description="Low complexity" evidence="7">
    <location>
        <begin position="1556"/>
        <end position="1568"/>
    </location>
</feature>
<evidence type="ECO:0008006" key="10">
    <source>
        <dbReference type="Google" id="ProtNLM"/>
    </source>
</evidence>
<dbReference type="Pfam" id="PF12372">
    <property type="entry name" value="Htt_N-HEAT"/>
    <property type="match status" value="2"/>
</dbReference>
<evidence type="ECO:0000256" key="7">
    <source>
        <dbReference type="SAM" id="MobiDB-lite"/>
    </source>
</evidence>
<comment type="similarity">
    <text evidence="4">Belongs to the huntingtin family.</text>
</comment>
<accession>A0A8J4Q0Q2</accession>
<evidence type="ECO:0000256" key="3">
    <source>
        <dbReference type="ARBA" id="ARBA00004496"/>
    </source>
</evidence>
<comment type="subcellular location">
    <subcellularLocation>
        <location evidence="3">Cytoplasm</location>
    </subcellularLocation>
    <subcellularLocation>
        <location evidence="2">Nucleus</location>
    </subcellularLocation>
</comment>
<evidence type="ECO:0000313" key="9">
    <source>
        <dbReference type="Proteomes" id="UP000695562"/>
    </source>
</evidence>
<organism evidence="8 9">
    <name type="scientific">Polysphondylium violaceum</name>
    <dbReference type="NCBI Taxonomy" id="133409"/>
    <lineage>
        <taxon>Eukaryota</taxon>
        <taxon>Amoebozoa</taxon>
        <taxon>Evosea</taxon>
        <taxon>Eumycetozoa</taxon>
        <taxon>Dictyostelia</taxon>
        <taxon>Dictyosteliales</taxon>
        <taxon>Dictyosteliaceae</taxon>
        <taxon>Polysphondylium</taxon>
    </lineage>
</organism>
<dbReference type="GO" id="GO:0005634">
    <property type="term" value="C:nucleus"/>
    <property type="evidence" value="ECO:0007669"/>
    <property type="project" value="UniProtKB-SubCell"/>
</dbReference>
<dbReference type="Gene3D" id="1.25.10.10">
    <property type="entry name" value="Leucine-rich Repeat Variant"/>
    <property type="match status" value="2"/>
</dbReference>
<dbReference type="InterPro" id="IPR048413">
    <property type="entry name" value="Htt_C-HEAT_rpt"/>
</dbReference>
<feature type="compositionally biased region" description="Low complexity" evidence="7">
    <location>
        <begin position="696"/>
        <end position="714"/>
    </location>
</feature>
<dbReference type="SUPFAM" id="SSF48371">
    <property type="entry name" value="ARM repeat"/>
    <property type="match status" value="1"/>
</dbReference>
<evidence type="ECO:0000256" key="1">
    <source>
        <dbReference type="ARBA" id="ARBA00002907"/>
    </source>
</evidence>
<dbReference type="PANTHER" id="PTHR10170">
    <property type="entry name" value="HUNTINGTON DISEASE PROTEIN"/>
    <property type="match status" value="1"/>
</dbReference>
<evidence type="ECO:0000256" key="4">
    <source>
        <dbReference type="ARBA" id="ARBA00007153"/>
    </source>
</evidence>
<evidence type="ECO:0000256" key="6">
    <source>
        <dbReference type="ARBA" id="ARBA00023242"/>
    </source>
</evidence>
<keyword evidence="9" id="KW-1185">Reference proteome</keyword>
<feature type="region of interest" description="Disordered" evidence="7">
    <location>
        <begin position="1519"/>
        <end position="1568"/>
    </location>
</feature>
<dbReference type="InterPro" id="IPR016024">
    <property type="entry name" value="ARM-type_fold"/>
</dbReference>
<feature type="region of interest" description="Disordered" evidence="7">
    <location>
        <begin position="1052"/>
        <end position="1073"/>
    </location>
</feature>
<keyword evidence="6" id="KW-0539">Nucleus</keyword>
<dbReference type="OrthoDB" id="15930at2759"/>
<gene>
    <name evidence="8" type="ORF">CYY_001033</name>
</gene>
<evidence type="ECO:0000313" key="8">
    <source>
        <dbReference type="EMBL" id="KAF2077646.1"/>
    </source>
</evidence>
<evidence type="ECO:0000256" key="5">
    <source>
        <dbReference type="ARBA" id="ARBA00022490"/>
    </source>
</evidence>
<dbReference type="Proteomes" id="UP000695562">
    <property type="component" value="Unassembled WGS sequence"/>
</dbReference>
<reference evidence="8" key="1">
    <citation type="submission" date="2020-01" db="EMBL/GenBank/DDBJ databases">
        <title>Development of genomics and gene disruption for Polysphondylium violaceum indicates a role for the polyketide synthase stlB in stalk morphogenesis.</title>
        <authorList>
            <person name="Narita B."/>
            <person name="Kawabe Y."/>
            <person name="Kin K."/>
            <person name="Saito T."/>
            <person name="Gibbs R."/>
            <person name="Kuspa A."/>
            <person name="Muzny D."/>
            <person name="Queller D."/>
            <person name="Richards S."/>
            <person name="Strassman J."/>
            <person name="Sucgang R."/>
            <person name="Worley K."/>
            <person name="Schaap P."/>
        </authorList>
    </citation>
    <scope>NUCLEOTIDE SEQUENCE</scope>
    <source>
        <strain evidence="8">QSvi11</strain>
    </source>
</reference>
<comment type="caution">
    <text evidence="8">The sequence shown here is derived from an EMBL/GenBank/DDBJ whole genome shotgun (WGS) entry which is preliminary data.</text>
</comment>
<feature type="region of interest" description="Disordered" evidence="7">
    <location>
        <begin position="696"/>
        <end position="720"/>
    </location>
</feature>
<comment type="function">
    <text evidence="1">May play a role in microtubule-mediated transport or vesicle function.</text>
</comment>
<sequence>MDLIKALDVLSTSPIDTEDQYLRKDKIEACRTVSEQICAPSLRNTADFPRFLSIAISLLLRAHGDKDLNVYSVAEESLNRTIKILIYSYHERILFELFKVLKGRPPMQTQQAANELKKTGATTTGTSTPGDITMSGGVLPSVPSTPILGLGQAGVAGSPPTNSPLGGSSISSSGANSIFNTAHQILSKPFPFKSQRIALIKFGEVCSYIRPSKCRKYIISLVPPINNLLQLVEDESLQESISISMENISKILISYLKENEVHQLIDLFMKNLNQPSAAVRRAASLSITSICRYYPKPLFEHTIDALYNFSYPNSPPLSSITSSAHIPTPNSQNNHKILGVLFSYLQLIKLYQELSLIDIKILDTFSLKIQFFSNFILKYIKLPGDNEPYDHNIVGLGLELLQQLLSTFGQYEYSWPKSLVQEIILQLRTLCFNQSSSIRVSLKAVVITCLAQSAKFFPKLFANEFFDTKSANANPNNYNNIASNNPGNQQILLNISPNDLNFKLFNNSGGNSDGHTMAADGYMNLQSSVASTSHSTTSVNPTQYLEPKEEFLLYLNNDDPLLRGGTALLIGCLLRGFLETDSITSNQIYPSNTVLLHDSISIPTLLIYLLRSLMDSSSVTAKLACTGIGECLPILSQSQFSEWALVALRHLLCVSSSTYWLVKLEILETLSNIDYVVIDYLEQNIQQKSKIMSVNSSSSNDSIPEDSSSSNSNNNDKDTGGAVSIPIQSKVLDFLIEQLSDNDFRVRNSAGQALVNIVPRLVFTAPLERHSFKGIASKVRDTFDVTGFENSVLRKKKIFANLSHVVGLLVNQLSNPHPDDKIRGCYHALNLLCKTFSFPPDTPQRCRTLSSVLPNPMLSFVGDILPLALDRVGLTWVANDFDVHIDIIEILGYLSRGAENVLGAYCHNVLRHIVRIINIATNIIQFRPTPPLKEVRLNPSGIVNSPLLKSSGVHLGAFTHSIHYIKVYAKLLAARVNSITIFGPDRFSQLRQTCFETLAVMLKCAGKTILPFTEEIIGYLNAHFEQEPVSVIKCINELFLVTMKPTPLVSMSNMSTHKKGSGDNMAPNAQKQYEPRSVESLPTSNNPHDELFANNKSVFSSFLTLGAPCLTQHYDSFEDPCSHNINYSYTNQEINSIIRQSEDKKTLYKLFEPLIIGSIVEYQTNHSLELKKAVLLMFSKFSKFGLDLSVFDKEQHFPTYFLNELKEVECLFSNPTQLLSYSYDLLGAMFVNKRGGGYRDLISMDDLKRLFFVSANSPHPYSYTIPTIIENCHAFVRYLYDPNDKYPETEFRESFLQFLLTNLQFSATVDILILILSIVKSNNVLYTKYSQMIAHKFFSCISLSESPYFVINSITDVNKLYVLVDKLHPQSMSSARWADALLSASHSFVNSTPNSTGSKDPLQQPRKRGLYLRESLLEAYELRWVPPLLVILRTGCKLPEEARISAARQSLYLSYHDNKQNPSPSANIISSVVIKLVKNAVTTFSNYKPQDILFTHLMNHLLYYSQVFFNKSLVPPPPSPTLTQSLTGSGGISSPNTSNISPMMMGGSMGVKPPQSNTSSSTSSSSNNNNSTHLFIDSLKTITASDPSCISEIVRCLLCYGGTSTSIHAVRFLLLVGKDEEVWKSYATSSHWSNCGCQHFFTHHCIFLLYCQAIITFKLPFTLTDTFLDKIILLINESTIKKLIETIKVEHTDTFTNHLKKIFTRVSNFLDLRKKQKLLRMISYLPANKDTLELLIVNFLQTDDISLQVAGERILNLNINQLIDVYGPTESLSIILSLYQIFMSNFYKSTTNLSVQSQFLKLIKNLSSLNKGSTAQVAPVSPSGISLSLETFEDKEKDTIDSLISTQLHNITEKNGGAGSSADGQQQQQQQDSFYSITKDYFINFISSNYLIHSQQPFNHISVLSQIDKEATIQLLESPDLDGSLIPTFISSPYSLDFQEEILEQLITKMDYLLNKAGEVGSDPLKGGPPFLSDFIWEELKELTRSLSNFINKFGIYGELCESKLLKVSTWAFIESFRRWRAEIINPYDFKLVLELSRSIILKSTASILTITDDSQWCSLLLCLYKLYCLVIRPHFGYISGQRELEENFSQDPTQVSLTQSTEMIKFLVGLLTNTHFYTPMPGSHIGQLIFDSFIRSIIPLATKGFDFIYPSVTLGDENEFGGGIIPNCPIFSSIVSPEQNMRAFIKFVHFVDITDENGFDQIWRILEPIFVAPLMDAEVGTDEITEECKCLSLSGMVSMITKVCFEINGVNSQVNLLETCSIPKSFYNHIPREKDLIFLNTNAGKKLNHLLSTIYASMPQSELPLGNSGAENEPSSSLSAYHFNIERSFSWNSFGSGQISLVDLRLFKTPTFIGINFTPIIKNLLETFESFLINPMCPPMLKKEILRSVVTLSDLFNRDQVSWMFKLFTSIYKSDESDDFLIKQHLILGICKSIAILQPTTPASTISGTINEPNHPVQIFEMLSAALDHQNISLQVSALDGILYLLEGKVNKYIQGPLLQFLFKWIHSRLSTAPFPPVQLTLRVLATMFLIIEQYSREAEETSFTKRAVFTCINLGQQASTPVPIVYGVFRGLDRLLVSFSLSHSQRELISHFSLKSLPSENPIRSLLALGLMVTCIYTGDETGITSLNFTKSTSSFGTTSINSLTAFEGGLTDAPPLSYSSDINYSSTTLEGSEEVMDSNERQRFSRVNNMEKVKMLFDKIKCVSQSSYEAYVLSEVIPTVIVDLFPSVDQILSFILGEFLKQSKTSPKIMCQILSRVFSLLIENDNNNSNVDERNNQHLINYWIIICLQNFFQIQNPSHCLWALTYLFLSSSPSKSFKLLESEFSNKIQTNEKLFLIVAAEFYYNSQLSQENKKMFKDIISKSKLEPYKTLLKILL</sequence>
<dbReference type="InterPro" id="IPR048411">
    <property type="entry name" value="Htt_N_HEAT_rpt-1"/>
</dbReference>
<proteinExistence type="inferred from homology"/>
<dbReference type="InterPro" id="IPR011989">
    <property type="entry name" value="ARM-like"/>
</dbReference>
<dbReference type="Pfam" id="PF20927">
    <property type="entry name" value="Htt_C-HEAT"/>
    <property type="match status" value="2"/>
</dbReference>
<dbReference type="InterPro" id="IPR024613">
    <property type="entry name" value="Huntingtin_N_HEAT_rpt-2"/>
</dbReference>
<name>A0A8J4Q0Q2_9MYCE</name>
<dbReference type="InterPro" id="IPR028426">
    <property type="entry name" value="Huntingtin_fam"/>
</dbReference>
<protein>
    <recommendedName>
        <fullName evidence="10">Huntingtin family protein</fullName>
    </recommendedName>
</protein>
<dbReference type="PANTHER" id="PTHR10170:SF10">
    <property type="entry name" value="HUNTINGTIN"/>
    <property type="match status" value="1"/>
</dbReference>
<dbReference type="GO" id="GO:0005737">
    <property type="term" value="C:cytoplasm"/>
    <property type="evidence" value="ECO:0007669"/>
    <property type="project" value="UniProtKB-SubCell"/>
</dbReference>
<keyword evidence="5" id="KW-0963">Cytoplasm</keyword>